<dbReference type="EMBL" id="CM026426">
    <property type="protein sequence ID" value="KAG0572125.1"/>
    <property type="molecule type" value="Genomic_DNA"/>
</dbReference>
<keyword evidence="1" id="KW-0812">Transmembrane</keyword>
<reference evidence="3" key="1">
    <citation type="submission" date="2020-06" db="EMBL/GenBank/DDBJ databases">
        <title>WGS assembly of Ceratodon purpureus strain R40.</title>
        <authorList>
            <person name="Carey S.B."/>
            <person name="Jenkins J."/>
            <person name="Shu S."/>
            <person name="Lovell J.T."/>
            <person name="Sreedasyam A."/>
            <person name="Maumus F."/>
            <person name="Tiley G.P."/>
            <person name="Fernandez-Pozo N."/>
            <person name="Barry K."/>
            <person name="Chen C."/>
            <person name="Wang M."/>
            <person name="Lipzen A."/>
            <person name="Daum C."/>
            <person name="Saski C.A."/>
            <person name="Payton A.C."/>
            <person name="Mcbreen J.C."/>
            <person name="Conrad R.E."/>
            <person name="Kollar L.M."/>
            <person name="Olsson S."/>
            <person name="Huttunen S."/>
            <person name="Landis J.B."/>
            <person name="Wickett N.J."/>
            <person name="Johnson M.G."/>
            <person name="Rensing S.A."/>
            <person name="Grimwood J."/>
            <person name="Schmutz J."/>
            <person name="Mcdaniel S.F."/>
        </authorList>
    </citation>
    <scope>NUCLEOTIDE SEQUENCE</scope>
    <source>
        <strain evidence="3">R40</strain>
    </source>
</reference>
<name>A0A8T0HMW6_CERPU</name>
<sequence length="73" mass="7756">MQSGCGRVHSFSLCLMFSLGLGAASLNFIASLVVPRHRNIRRKEKGFEKGLDVELDVAVAGAVAGGLLQGRRS</sequence>
<keyword evidence="1" id="KW-1133">Transmembrane helix</keyword>
<organism evidence="3 4">
    <name type="scientific">Ceratodon purpureus</name>
    <name type="common">Fire moss</name>
    <name type="synonym">Dicranum purpureum</name>
    <dbReference type="NCBI Taxonomy" id="3225"/>
    <lineage>
        <taxon>Eukaryota</taxon>
        <taxon>Viridiplantae</taxon>
        <taxon>Streptophyta</taxon>
        <taxon>Embryophyta</taxon>
        <taxon>Bryophyta</taxon>
        <taxon>Bryophytina</taxon>
        <taxon>Bryopsida</taxon>
        <taxon>Dicranidae</taxon>
        <taxon>Pseudoditrichales</taxon>
        <taxon>Ditrichaceae</taxon>
        <taxon>Ceratodon</taxon>
    </lineage>
</organism>
<proteinExistence type="predicted"/>
<dbReference type="Proteomes" id="UP000822688">
    <property type="component" value="Chromosome V"/>
</dbReference>
<keyword evidence="2" id="KW-0732">Signal</keyword>
<keyword evidence="1" id="KW-0472">Membrane</keyword>
<feature type="transmembrane region" description="Helical" evidence="1">
    <location>
        <begin position="15"/>
        <end position="35"/>
    </location>
</feature>
<evidence type="ECO:0000256" key="1">
    <source>
        <dbReference type="SAM" id="Phobius"/>
    </source>
</evidence>
<gene>
    <name evidence="3" type="ORF">KC19_VG070600</name>
</gene>
<evidence type="ECO:0000313" key="3">
    <source>
        <dbReference type="EMBL" id="KAG0572125.1"/>
    </source>
</evidence>
<dbReference type="AlphaFoldDB" id="A0A8T0HMW6"/>
<evidence type="ECO:0000313" key="4">
    <source>
        <dbReference type="Proteomes" id="UP000822688"/>
    </source>
</evidence>
<keyword evidence="4" id="KW-1185">Reference proteome</keyword>
<comment type="caution">
    <text evidence="3">The sequence shown here is derived from an EMBL/GenBank/DDBJ whole genome shotgun (WGS) entry which is preliminary data.</text>
</comment>
<feature type="chain" id="PRO_5035811194" evidence="2">
    <location>
        <begin position="25"/>
        <end position="73"/>
    </location>
</feature>
<protein>
    <submittedName>
        <fullName evidence="3">Uncharacterized protein</fullName>
    </submittedName>
</protein>
<accession>A0A8T0HMW6</accession>
<feature type="signal peptide" evidence="2">
    <location>
        <begin position="1"/>
        <end position="24"/>
    </location>
</feature>
<evidence type="ECO:0000256" key="2">
    <source>
        <dbReference type="SAM" id="SignalP"/>
    </source>
</evidence>